<dbReference type="EMBL" id="JANPWB010000013">
    <property type="protein sequence ID" value="KAJ1104231.1"/>
    <property type="molecule type" value="Genomic_DNA"/>
</dbReference>
<reference evidence="1" key="1">
    <citation type="journal article" date="2022" name="bioRxiv">
        <title>Sequencing and chromosome-scale assembly of the giantPleurodeles waltlgenome.</title>
        <authorList>
            <person name="Brown T."/>
            <person name="Elewa A."/>
            <person name="Iarovenko S."/>
            <person name="Subramanian E."/>
            <person name="Araus A.J."/>
            <person name="Petzold A."/>
            <person name="Susuki M."/>
            <person name="Suzuki K.-i.T."/>
            <person name="Hayashi T."/>
            <person name="Toyoda A."/>
            <person name="Oliveira C."/>
            <person name="Osipova E."/>
            <person name="Leigh N.D."/>
            <person name="Simon A."/>
            <person name="Yun M.H."/>
        </authorList>
    </citation>
    <scope>NUCLEOTIDE SEQUENCE</scope>
    <source>
        <strain evidence="1">20211129_DDA</strain>
        <tissue evidence="1">Liver</tissue>
    </source>
</reference>
<organism evidence="1 2">
    <name type="scientific">Pleurodeles waltl</name>
    <name type="common">Iberian ribbed newt</name>
    <dbReference type="NCBI Taxonomy" id="8319"/>
    <lineage>
        <taxon>Eukaryota</taxon>
        <taxon>Metazoa</taxon>
        <taxon>Chordata</taxon>
        <taxon>Craniata</taxon>
        <taxon>Vertebrata</taxon>
        <taxon>Euteleostomi</taxon>
        <taxon>Amphibia</taxon>
        <taxon>Batrachia</taxon>
        <taxon>Caudata</taxon>
        <taxon>Salamandroidea</taxon>
        <taxon>Salamandridae</taxon>
        <taxon>Pleurodelinae</taxon>
        <taxon>Pleurodeles</taxon>
    </lineage>
</organism>
<dbReference type="AlphaFoldDB" id="A0AAV7MLI3"/>
<name>A0AAV7MLI3_PLEWA</name>
<keyword evidence="2" id="KW-1185">Reference proteome</keyword>
<gene>
    <name evidence="1" type="ORF">NDU88_001643</name>
</gene>
<proteinExistence type="predicted"/>
<accession>A0AAV7MLI3</accession>
<evidence type="ECO:0000313" key="1">
    <source>
        <dbReference type="EMBL" id="KAJ1104231.1"/>
    </source>
</evidence>
<evidence type="ECO:0000313" key="2">
    <source>
        <dbReference type="Proteomes" id="UP001066276"/>
    </source>
</evidence>
<protein>
    <submittedName>
        <fullName evidence="1">Uncharacterized protein</fullName>
    </submittedName>
</protein>
<sequence length="80" mass="8525">MSVPVGVRAPSVKRSAGKFCAERQPLRGLSVGLGGQARQQACRLRSIGGPGSPRKVLGTESLLKVWFPDTDKQFDSIEAS</sequence>
<comment type="caution">
    <text evidence="1">The sequence shown here is derived from an EMBL/GenBank/DDBJ whole genome shotgun (WGS) entry which is preliminary data.</text>
</comment>
<dbReference type="Proteomes" id="UP001066276">
    <property type="component" value="Chromosome 9"/>
</dbReference>